<reference evidence="1 2" key="1">
    <citation type="submission" date="2017-01" db="EMBL/GenBank/DDBJ databases">
        <authorList>
            <person name="Varghese N."/>
            <person name="Submissions S."/>
        </authorList>
    </citation>
    <scope>NUCLEOTIDE SEQUENCE [LARGE SCALE GENOMIC DNA]</scope>
    <source>
        <strain evidence="1 2">ATCC 23464</strain>
    </source>
</reference>
<organism evidence="1 2">
    <name type="scientific">Paenibacillus macquariensis</name>
    <dbReference type="NCBI Taxonomy" id="948756"/>
    <lineage>
        <taxon>Bacteria</taxon>
        <taxon>Bacillati</taxon>
        <taxon>Bacillota</taxon>
        <taxon>Bacilli</taxon>
        <taxon>Bacillales</taxon>
        <taxon>Paenibacillaceae</taxon>
        <taxon>Paenibacillus</taxon>
    </lineage>
</organism>
<proteinExistence type="predicted"/>
<dbReference type="EMBL" id="FTNK01000050">
    <property type="protein sequence ID" value="SIR73098.1"/>
    <property type="molecule type" value="Genomic_DNA"/>
</dbReference>
<dbReference type="RefSeq" id="WP_068590982.1">
    <property type="nucleotide sequence ID" value="NZ_FTNK01000050.1"/>
</dbReference>
<sequence>MKHSVVSSCDYMDCTYSKITFVLDATSSEAAFETANVLNRESTKICPICGQLLGYFPSDEDDPEK</sequence>
<dbReference type="Proteomes" id="UP000186666">
    <property type="component" value="Unassembled WGS sequence"/>
</dbReference>
<gene>
    <name evidence="1" type="ORF">SAMN05421578_1505</name>
</gene>
<protein>
    <recommendedName>
        <fullName evidence="3">CxxH/CxxC protein, BA_5709 family</fullName>
    </recommendedName>
</protein>
<evidence type="ECO:0000313" key="1">
    <source>
        <dbReference type="EMBL" id="SIR73098.1"/>
    </source>
</evidence>
<name>A0ABY1KH08_9BACL</name>
<evidence type="ECO:0008006" key="3">
    <source>
        <dbReference type="Google" id="ProtNLM"/>
    </source>
</evidence>
<evidence type="ECO:0000313" key="2">
    <source>
        <dbReference type="Proteomes" id="UP000186666"/>
    </source>
</evidence>
<keyword evidence="2" id="KW-1185">Reference proteome</keyword>
<comment type="caution">
    <text evidence="1">The sequence shown here is derived from an EMBL/GenBank/DDBJ whole genome shotgun (WGS) entry which is preliminary data.</text>
</comment>
<accession>A0ABY1KH08</accession>